<gene>
    <name evidence="1" type="ORF">SAMN05421753_10188</name>
</gene>
<name>A0A1I3AWB8_9PLAN</name>
<evidence type="ECO:0000313" key="2">
    <source>
        <dbReference type="Proteomes" id="UP000199518"/>
    </source>
</evidence>
<dbReference type="AlphaFoldDB" id="A0A1I3AWB8"/>
<proteinExistence type="predicted"/>
<sequence>MRFFRCSEMNEQESANQDAGVAMAAVAALNAAQQRAIQSGRPVVFVRADQLVRVVGSEKEVVIKQMPKRIVVKNQVKRIK</sequence>
<dbReference type="STRING" id="1576369.SAMN05421753_10188"/>
<organism evidence="1 2">
    <name type="scientific">Planctomicrobium piriforme</name>
    <dbReference type="NCBI Taxonomy" id="1576369"/>
    <lineage>
        <taxon>Bacteria</taxon>
        <taxon>Pseudomonadati</taxon>
        <taxon>Planctomycetota</taxon>
        <taxon>Planctomycetia</taxon>
        <taxon>Planctomycetales</taxon>
        <taxon>Planctomycetaceae</taxon>
        <taxon>Planctomicrobium</taxon>
    </lineage>
</organism>
<evidence type="ECO:0000313" key="1">
    <source>
        <dbReference type="EMBL" id="SFH54240.1"/>
    </source>
</evidence>
<keyword evidence="2" id="KW-1185">Reference proteome</keyword>
<protein>
    <submittedName>
        <fullName evidence="1">Uncharacterized protein</fullName>
    </submittedName>
</protein>
<dbReference type="EMBL" id="FOQD01000001">
    <property type="protein sequence ID" value="SFH54240.1"/>
    <property type="molecule type" value="Genomic_DNA"/>
</dbReference>
<accession>A0A1I3AWB8</accession>
<dbReference type="Proteomes" id="UP000199518">
    <property type="component" value="Unassembled WGS sequence"/>
</dbReference>
<reference evidence="2" key="1">
    <citation type="submission" date="2016-10" db="EMBL/GenBank/DDBJ databases">
        <authorList>
            <person name="Varghese N."/>
            <person name="Submissions S."/>
        </authorList>
    </citation>
    <scope>NUCLEOTIDE SEQUENCE [LARGE SCALE GENOMIC DNA]</scope>
    <source>
        <strain evidence="2">DSM 26348</strain>
    </source>
</reference>